<dbReference type="RefSeq" id="XP_005763717.1">
    <property type="nucleotide sequence ID" value="XM_005763660.1"/>
</dbReference>
<organism evidence="1 2">
    <name type="scientific">Emiliania huxleyi (strain CCMP1516)</name>
    <dbReference type="NCBI Taxonomy" id="280463"/>
    <lineage>
        <taxon>Eukaryota</taxon>
        <taxon>Haptista</taxon>
        <taxon>Haptophyta</taxon>
        <taxon>Prymnesiophyceae</taxon>
        <taxon>Isochrysidales</taxon>
        <taxon>Noelaerhabdaceae</taxon>
        <taxon>Emiliania</taxon>
    </lineage>
</organism>
<dbReference type="GeneID" id="17257435"/>
<sequence>MFQKVVVLASAGAEWSGTAVPAVGHASGTFSREAACGCELIAASRLEESPLLAEATARSPAGCAPLCLRDVACAGFDWAPSVAWGGGVCRLRRRPPVAHFVPLPAAVAGGREETAGVVRLKRRLLLVHNHPPHLGFGSDRRLLALAQALVDSRFHLLFVGADAAGKAGRSQGRAQLLSIGVELVSAISEVELTQLATKHDVSVVILTLWFWGASASMPARYLRMLRTSLPHLKIVVMTDDVHHLRQRGLEARAASTRGVALRTGAEAEEMKEEELSHYYHADHVLTISDVDRGSILQSLRPGRRIHPRRFSTLRHVFGEAPHFPLASAPPFRDRRNALFVGNMNNPTNVDGLTWFADAVMPLLLQRQPSFRLRVVGSWAGGGEGVGALRRRLESLAAVDLLGYIDDVGSELRSARLLVVPIRWATGILTKQTLAHVHGLPTAITPAAAAHAAPEPIDPAGFARVWSHRQGGYDTARVAAVGDTAAAFAAAVLHLHGNASAWVEISAAAARFAKSGGGGQGVCPEALRRDVEAFWAVMEETACFVR</sequence>
<evidence type="ECO:0000313" key="1">
    <source>
        <dbReference type="EnsemblProtists" id="EOD11288"/>
    </source>
</evidence>
<dbReference type="SUPFAM" id="SSF53756">
    <property type="entry name" value="UDP-Glycosyltransferase/glycogen phosphorylase"/>
    <property type="match status" value="1"/>
</dbReference>
<accession>A0A0D3IJ53</accession>
<dbReference type="Pfam" id="PF13692">
    <property type="entry name" value="Glyco_trans_1_4"/>
    <property type="match status" value="1"/>
</dbReference>
<reference evidence="2" key="1">
    <citation type="journal article" date="2013" name="Nature">
        <title>Pan genome of the phytoplankton Emiliania underpins its global distribution.</title>
        <authorList>
            <person name="Read B.A."/>
            <person name="Kegel J."/>
            <person name="Klute M.J."/>
            <person name="Kuo A."/>
            <person name="Lefebvre S.C."/>
            <person name="Maumus F."/>
            <person name="Mayer C."/>
            <person name="Miller J."/>
            <person name="Monier A."/>
            <person name="Salamov A."/>
            <person name="Young J."/>
            <person name="Aguilar M."/>
            <person name="Claverie J.M."/>
            <person name="Frickenhaus S."/>
            <person name="Gonzalez K."/>
            <person name="Herman E.K."/>
            <person name="Lin Y.C."/>
            <person name="Napier J."/>
            <person name="Ogata H."/>
            <person name="Sarno A.F."/>
            <person name="Shmutz J."/>
            <person name="Schroeder D."/>
            <person name="de Vargas C."/>
            <person name="Verret F."/>
            <person name="von Dassow P."/>
            <person name="Valentin K."/>
            <person name="Van de Peer Y."/>
            <person name="Wheeler G."/>
            <person name="Dacks J.B."/>
            <person name="Delwiche C.F."/>
            <person name="Dyhrman S.T."/>
            <person name="Glockner G."/>
            <person name="John U."/>
            <person name="Richards T."/>
            <person name="Worden A.Z."/>
            <person name="Zhang X."/>
            <person name="Grigoriev I.V."/>
            <person name="Allen A.E."/>
            <person name="Bidle K."/>
            <person name="Borodovsky M."/>
            <person name="Bowler C."/>
            <person name="Brownlee C."/>
            <person name="Cock J.M."/>
            <person name="Elias M."/>
            <person name="Gladyshev V.N."/>
            <person name="Groth M."/>
            <person name="Guda C."/>
            <person name="Hadaegh A."/>
            <person name="Iglesias-Rodriguez M.D."/>
            <person name="Jenkins J."/>
            <person name="Jones B.M."/>
            <person name="Lawson T."/>
            <person name="Leese F."/>
            <person name="Lindquist E."/>
            <person name="Lobanov A."/>
            <person name="Lomsadze A."/>
            <person name="Malik S.B."/>
            <person name="Marsh M.E."/>
            <person name="Mackinder L."/>
            <person name="Mock T."/>
            <person name="Mueller-Roeber B."/>
            <person name="Pagarete A."/>
            <person name="Parker M."/>
            <person name="Probert I."/>
            <person name="Quesneville H."/>
            <person name="Raines C."/>
            <person name="Rensing S.A."/>
            <person name="Riano-Pachon D.M."/>
            <person name="Richier S."/>
            <person name="Rokitta S."/>
            <person name="Shiraiwa Y."/>
            <person name="Soanes D.M."/>
            <person name="van der Giezen M."/>
            <person name="Wahlund T.M."/>
            <person name="Williams B."/>
            <person name="Wilson W."/>
            <person name="Wolfe G."/>
            <person name="Wurch L.L."/>
        </authorList>
    </citation>
    <scope>NUCLEOTIDE SEQUENCE</scope>
</reference>
<keyword evidence="2" id="KW-1185">Reference proteome</keyword>
<dbReference type="KEGG" id="ehx:EMIHUDRAFT_214571"/>
<dbReference type="EnsemblProtists" id="EOD11288">
    <property type="protein sequence ID" value="EOD11288"/>
    <property type="gene ID" value="EMIHUDRAFT_214571"/>
</dbReference>
<dbReference type="PaxDb" id="2903-EOD11288"/>
<dbReference type="AlphaFoldDB" id="A0A0D3IJ53"/>
<dbReference type="Proteomes" id="UP000013827">
    <property type="component" value="Unassembled WGS sequence"/>
</dbReference>
<dbReference type="Gene3D" id="3.40.50.2000">
    <property type="entry name" value="Glycogen Phosphorylase B"/>
    <property type="match status" value="1"/>
</dbReference>
<protein>
    <recommendedName>
        <fullName evidence="3">Glycosyltransferase subfamily 4-like N-terminal domain-containing protein</fullName>
    </recommendedName>
</protein>
<proteinExistence type="predicted"/>
<evidence type="ECO:0008006" key="3">
    <source>
        <dbReference type="Google" id="ProtNLM"/>
    </source>
</evidence>
<evidence type="ECO:0000313" key="2">
    <source>
        <dbReference type="Proteomes" id="UP000013827"/>
    </source>
</evidence>
<reference evidence="1" key="2">
    <citation type="submission" date="2024-10" db="UniProtKB">
        <authorList>
            <consortium name="EnsemblProtists"/>
        </authorList>
    </citation>
    <scope>IDENTIFICATION</scope>
</reference>
<dbReference type="HOGENOM" id="CLU_500063_0_0_1"/>
<name>A0A0D3IJ53_EMIH1</name>
<dbReference type="STRING" id="2903.R1BMT2"/>